<gene>
    <name evidence="1" type="ORF">AVDCRST_MAG84-5899</name>
</gene>
<protein>
    <submittedName>
        <fullName evidence="1">Uncharacterized protein</fullName>
    </submittedName>
</protein>
<organism evidence="1">
    <name type="scientific">uncultured Microcoleus sp</name>
    <dbReference type="NCBI Taxonomy" id="259945"/>
    <lineage>
        <taxon>Bacteria</taxon>
        <taxon>Bacillati</taxon>
        <taxon>Cyanobacteriota</taxon>
        <taxon>Cyanophyceae</taxon>
        <taxon>Oscillatoriophycideae</taxon>
        <taxon>Oscillatoriales</taxon>
        <taxon>Microcoleaceae</taxon>
        <taxon>Microcoleus</taxon>
        <taxon>environmental samples</taxon>
    </lineage>
</organism>
<reference evidence="1" key="1">
    <citation type="submission" date="2020-02" db="EMBL/GenBank/DDBJ databases">
        <authorList>
            <person name="Meier V. D."/>
        </authorList>
    </citation>
    <scope>NUCLEOTIDE SEQUENCE</scope>
    <source>
        <strain evidence="1">AVDCRST_MAG84</strain>
    </source>
</reference>
<dbReference type="EMBL" id="CADCTZ010001419">
    <property type="protein sequence ID" value="CAA9396678.1"/>
    <property type="molecule type" value="Genomic_DNA"/>
</dbReference>
<name>A0A6J4NV81_9CYAN</name>
<accession>A0A6J4NV81</accession>
<evidence type="ECO:0000313" key="1">
    <source>
        <dbReference type="EMBL" id="CAA9396678.1"/>
    </source>
</evidence>
<dbReference type="AlphaFoldDB" id="A0A6J4NV81"/>
<sequence length="43" mass="4729">MVDSPLRVSNSQLPIPNSQLPITDEPGVELKTAMAVWRCNDCC</sequence>
<proteinExistence type="predicted"/>